<dbReference type="Pfam" id="PF01323">
    <property type="entry name" value="DSBA"/>
    <property type="match status" value="1"/>
</dbReference>
<dbReference type="InterPro" id="IPR001853">
    <property type="entry name" value="DSBA-like_thioredoxin_dom"/>
</dbReference>
<evidence type="ECO:0000259" key="1">
    <source>
        <dbReference type="Pfam" id="PF01323"/>
    </source>
</evidence>
<evidence type="ECO:0000313" key="2">
    <source>
        <dbReference type="EMBL" id="ASD62963.1"/>
    </source>
</evidence>
<sequence>MKISILLRRCLMKKKIKLELVVDIVCPWCYVGKTTLFKAMESVKDEYDFDVSVLPFQLDPGTPAEGVPRAVYLAAKFGNSERFQMAEQRVIQAAAAAGAELHFDKMQVQINTMDCHRLIWWAGTRQNQVAVTNEIYKAYYAEALDLSQREVLASVMARVGYDKNEVLTFLQSEQGFNEVAALIDEAYALGISGVPFVILNREAGISGAQPLEVFLQAFQQV</sequence>
<proteinExistence type="predicted"/>
<evidence type="ECO:0000313" key="3">
    <source>
        <dbReference type="Proteomes" id="UP000197003"/>
    </source>
</evidence>
<dbReference type="PANTHER" id="PTHR13887:SF41">
    <property type="entry name" value="THIOREDOXIN SUPERFAMILY PROTEIN"/>
    <property type="match status" value="1"/>
</dbReference>
<dbReference type="AlphaFoldDB" id="A0A1Z3N671"/>
<dbReference type="Gene3D" id="3.40.30.10">
    <property type="entry name" value="Glutaredoxin"/>
    <property type="match status" value="1"/>
</dbReference>
<dbReference type="InterPro" id="IPR036249">
    <property type="entry name" value="Thioredoxin-like_sf"/>
</dbReference>
<dbReference type="CDD" id="cd03024">
    <property type="entry name" value="DsbA_FrnE"/>
    <property type="match status" value="1"/>
</dbReference>
<gene>
    <name evidence="2" type="ORF">B9G79_04955</name>
</gene>
<dbReference type="Proteomes" id="UP000197003">
    <property type="component" value="Chromosome"/>
</dbReference>
<dbReference type="PANTHER" id="PTHR13887">
    <property type="entry name" value="GLUTATHIONE S-TRANSFERASE KAPPA"/>
    <property type="match status" value="1"/>
</dbReference>
<protein>
    <recommendedName>
        <fullName evidence="1">DSBA-like thioredoxin domain-containing protein</fullName>
    </recommendedName>
</protein>
<dbReference type="GO" id="GO:0016491">
    <property type="term" value="F:oxidoreductase activity"/>
    <property type="evidence" value="ECO:0007669"/>
    <property type="project" value="InterPro"/>
</dbReference>
<organism evidence="2 3">
    <name type="scientific">Bdellovibrio bacteriovorus</name>
    <dbReference type="NCBI Taxonomy" id="959"/>
    <lineage>
        <taxon>Bacteria</taxon>
        <taxon>Pseudomonadati</taxon>
        <taxon>Bdellovibrionota</taxon>
        <taxon>Bdellovibrionia</taxon>
        <taxon>Bdellovibrionales</taxon>
        <taxon>Pseudobdellovibrionaceae</taxon>
        <taxon>Bdellovibrio</taxon>
    </lineage>
</organism>
<name>A0A1Z3N671_BDEBC</name>
<dbReference type="EMBL" id="CP020946">
    <property type="protein sequence ID" value="ASD62963.1"/>
    <property type="molecule type" value="Genomic_DNA"/>
</dbReference>
<feature type="domain" description="DSBA-like thioredoxin" evidence="1">
    <location>
        <begin position="18"/>
        <end position="219"/>
    </location>
</feature>
<accession>A0A1Z3N671</accession>
<reference evidence="2 3" key="1">
    <citation type="submission" date="2017-04" db="EMBL/GenBank/DDBJ databases">
        <title>Whole genome sequence of Bdellovibrio bacteriovorus strain SSB218315.</title>
        <authorList>
            <person name="Oyedara O."/>
            <person name="Rodriguez-Perez M.A."/>
        </authorList>
    </citation>
    <scope>NUCLEOTIDE SEQUENCE [LARGE SCALE GENOMIC DNA]</scope>
    <source>
        <strain evidence="2 3">SSB218315</strain>
    </source>
</reference>
<dbReference type="SUPFAM" id="SSF52833">
    <property type="entry name" value="Thioredoxin-like"/>
    <property type="match status" value="1"/>
</dbReference>